<dbReference type="Proteomes" id="UP000601990">
    <property type="component" value="Unassembled WGS sequence"/>
</dbReference>
<protein>
    <recommendedName>
        <fullName evidence="5">DUF1440 domain-containing protein</fullName>
    </recommendedName>
</protein>
<feature type="signal peptide" evidence="2">
    <location>
        <begin position="1"/>
        <end position="25"/>
    </location>
</feature>
<dbReference type="EMBL" id="WTVH01000038">
    <property type="protein sequence ID" value="NMF94853.1"/>
    <property type="molecule type" value="Genomic_DNA"/>
</dbReference>
<organism evidence="3 4">
    <name type="scientific">Aromatoleum buckelii</name>
    <dbReference type="NCBI Taxonomy" id="200254"/>
    <lineage>
        <taxon>Bacteria</taxon>
        <taxon>Pseudomonadati</taxon>
        <taxon>Pseudomonadota</taxon>
        <taxon>Betaproteobacteria</taxon>
        <taxon>Rhodocyclales</taxon>
        <taxon>Rhodocyclaceae</taxon>
        <taxon>Aromatoleum</taxon>
    </lineage>
</organism>
<evidence type="ECO:0008006" key="5">
    <source>
        <dbReference type="Google" id="ProtNLM"/>
    </source>
</evidence>
<comment type="caution">
    <text evidence="3">The sequence shown here is derived from an EMBL/GenBank/DDBJ whole genome shotgun (WGS) entry which is preliminary data.</text>
</comment>
<evidence type="ECO:0000256" key="1">
    <source>
        <dbReference type="SAM" id="Phobius"/>
    </source>
</evidence>
<keyword evidence="1" id="KW-1133">Transmembrane helix</keyword>
<feature type="transmembrane region" description="Helical" evidence="1">
    <location>
        <begin position="135"/>
        <end position="157"/>
    </location>
</feature>
<sequence length="163" mass="17079">MQSNSFLIRALVSGTVSGLATSAVAALAGKRETASYAAPINATSHILWGDKAARHDDTSLKYTATGFLLNHLAAVMWAAVYERWAAPAISRWAATHPSLAPLAPAMSGVAVAAGAYVTDYYLVPKRFTPGYEKRLSGQSLALIYGALALGLAAGTLLENRSRG</sequence>
<accession>A0ABX1N6G0</accession>
<evidence type="ECO:0000313" key="4">
    <source>
        <dbReference type="Proteomes" id="UP000601990"/>
    </source>
</evidence>
<keyword evidence="1" id="KW-0472">Membrane</keyword>
<evidence type="ECO:0000313" key="3">
    <source>
        <dbReference type="EMBL" id="NMF94853.1"/>
    </source>
</evidence>
<proteinExistence type="predicted"/>
<feature type="transmembrane region" description="Helical" evidence="1">
    <location>
        <begin position="62"/>
        <end position="81"/>
    </location>
</feature>
<name>A0ABX1N6G0_9RHOO</name>
<keyword evidence="1" id="KW-0812">Transmembrane</keyword>
<feature type="chain" id="PRO_5045067434" description="DUF1440 domain-containing protein" evidence="2">
    <location>
        <begin position="26"/>
        <end position="163"/>
    </location>
</feature>
<keyword evidence="2" id="KW-0732">Signal</keyword>
<keyword evidence="4" id="KW-1185">Reference proteome</keyword>
<reference evidence="3" key="1">
    <citation type="submission" date="2019-12" db="EMBL/GenBank/DDBJ databases">
        <title>Comparative genomics gives insights into the taxonomy of the Azoarcus-Aromatoleum group and reveals separate origins of nif in the plant-associated Azoarcus and non-plant-associated Aromatoleum sub-groups.</title>
        <authorList>
            <person name="Lafos M."/>
            <person name="Maluk M."/>
            <person name="Batista M."/>
            <person name="Junghare M."/>
            <person name="Carmona M."/>
            <person name="Faoro H."/>
            <person name="Cruz L.M."/>
            <person name="Battistoni F."/>
            <person name="De Souza E."/>
            <person name="Pedrosa F."/>
            <person name="Chen W.-M."/>
            <person name="Poole P.S."/>
            <person name="Dixon R.A."/>
            <person name="James E.K."/>
        </authorList>
    </citation>
    <scope>NUCLEOTIDE SEQUENCE</scope>
    <source>
        <strain evidence="3">U120</strain>
    </source>
</reference>
<evidence type="ECO:0000256" key="2">
    <source>
        <dbReference type="SAM" id="SignalP"/>
    </source>
</evidence>
<feature type="transmembrane region" description="Helical" evidence="1">
    <location>
        <begin position="102"/>
        <end position="123"/>
    </location>
</feature>
<gene>
    <name evidence="3" type="ORF">GO608_16165</name>
</gene>